<evidence type="ECO:0000313" key="6">
    <source>
        <dbReference type="Proteomes" id="UP000585638"/>
    </source>
</evidence>
<dbReference type="InterPro" id="IPR013320">
    <property type="entry name" value="ConA-like_dom_sf"/>
</dbReference>
<dbReference type="InterPro" id="IPR042837">
    <property type="entry name" value="PTX3"/>
</dbReference>
<dbReference type="Pfam" id="PF13385">
    <property type="entry name" value="Laminin_G_3"/>
    <property type="match status" value="3"/>
</dbReference>
<dbReference type="InterPro" id="IPR006558">
    <property type="entry name" value="LamG-like"/>
</dbReference>
<evidence type="ECO:0000313" key="5">
    <source>
        <dbReference type="EMBL" id="MBB5895276.1"/>
    </source>
</evidence>
<dbReference type="PANTHER" id="PTHR46943">
    <property type="entry name" value="PENTRAXIN-RELATED PROTEIN PTX3"/>
    <property type="match status" value="1"/>
</dbReference>
<accession>A0A7W9KMH4</accession>
<feature type="region of interest" description="Disordered" evidence="3">
    <location>
        <begin position="657"/>
        <end position="678"/>
    </location>
</feature>
<dbReference type="SMART" id="SM00560">
    <property type="entry name" value="LamGL"/>
    <property type="match status" value="3"/>
</dbReference>
<evidence type="ECO:0000256" key="2">
    <source>
        <dbReference type="ARBA" id="ARBA00023157"/>
    </source>
</evidence>
<keyword evidence="6" id="KW-1185">Reference proteome</keyword>
<feature type="domain" description="LamG-like jellyroll fold" evidence="4">
    <location>
        <begin position="1255"/>
        <end position="1419"/>
    </location>
</feature>
<organism evidence="5 6">
    <name type="scientific">Kutzneria kofuensis</name>
    <dbReference type="NCBI Taxonomy" id="103725"/>
    <lineage>
        <taxon>Bacteria</taxon>
        <taxon>Bacillati</taxon>
        <taxon>Actinomycetota</taxon>
        <taxon>Actinomycetes</taxon>
        <taxon>Pseudonocardiales</taxon>
        <taxon>Pseudonocardiaceae</taxon>
        <taxon>Kutzneria</taxon>
    </lineage>
</organism>
<dbReference type="Proteomes" id="UP000585638">
    <property type="component" value="Unassembled WGS sequence"/>
</dbReference>
<keyword evidence="2" id="KW-1015">Disulfide bond</keyword>
<dbReference type="GO" id="GO:0006955">
    <property type="term" value="P:immune response"/>
    <property type="evidence" value="ECO:0007669"/>
    <property type="project" value="InterPro"/>
</dbReference>
<dbReference type="SUPFAM" id="SSF49899">
    <property type="entry name" value="Concanavalin A-like lectins/glucanases"/>
    <property type="match status" value="3"/>
</dbReference>
<dbReference type="EMBL" id="JACHIR010000001">
    <property type="protein sequence ID" value="MBB5895276.1"/>
    <property type="molecule type" value="Genomic_DNA"/>
</dbReference>
<feature type="domain" description="LamG-like jellyroll fold" evidence="4">
    <location>
        <begin position="1060"/>
        <end position="1197"/>
    </location>
</feature>
<sequence length="1438" mass="149698">MSTALPRAVRSRLGAALGALAIGLSLTSPMIVAPVAAAAPAVPDAVADPATALKLAHQANKQVLVTSQTTDASETVANPDGSWTLTAHSEPVRMQQNGAWVPLDATLVKRPDGAITPKALPLDIVLNAGGTGSTAAPIVRVGLGDKQAGLTWPTDLPVPQLSGDAATYANVFPDVDLRIEVTTRGYTENMVVKSAAAARSAAIAGVTFGLYTRNTTVSVGDGGMQVKDMTGNVLFTGDASSMWDSSGAGTEAEKVLGPGGGNRHAKMTVSASANAVTIAPDQAFLADPKTKFPVVLDPESSCDSCVAQAHVVVQSGFPTQKNYNQTTQDLSNLKAGYETEDAAAISRSYFEVNTSQLAGAVIHSATVNTTLLHSAACSVSDNDATGLWLSGGITPDTSWARSATSAGQPPLVLGISTSNVTNCHDAPDVLMQFDAKDAANYAVSHGVTTSTFMLASTADVDHGQQDLNSWRRFALNPILQVKYNKPPNTPTNLAMEDGAVPCVQGEGRPWIANPTPELQGVLTDPDGGNVLGYFGLDQGTTGNVVPNTHWTNYPNAAFVGSGGTAQVTVPSGVLAKAGNYSWLMSAADGDPSAGGLSSGETARCEFTEDAIAPPSPTVTMTGTPPSTQGETATFDVSVGLATPGLYDIDHFIYTTDGTEPEVQTSPTAPATPNTSRTGATTSLSVTALSSLQNYIHVRAVNRAGKPSDQDATCVASLTLDAPSCSYNVPNALIPSTGLVGAWGFDEMGDRVVSDSVTSTPNNESALAHAGTLIGGGDWRPGHDHGTPWTHADTNGYAEGTAGSLTFDGATGYVTTGAPVVDTSKSFTVSAWVYLKQTGAYRTAVSATGSMASSFYLQYARDIDNWAFTLPSDDSSSPAAYYRAAAKSGSQVQLNAWTHLVGTYDASTGTIELYVNGVRQQSAAGKAWHASGPLIIGAAAGGIGDFFPGDIDSPQVWQRVLSGKEVHDLANTAAPLAQYNLGEGCGPDLTAKTSNVTSRAAYWPLDEGSGTTANDTGPYADKATLTGGYGWTDGPSGGKAVHFDGASASAGTQYSVVDTSRSFTVSAWAKPEDLSGFYTVVTQHGTNQDAFQIRYSPDVNRWIFGMTTSDNASTDNYQWIYKDQTPQAGRWTLVTGVFDRASMQIKLYLDGKFQAQRTVTSVWQATGSLYIGSAGGRSNFFKGAVGQVQMWNQALTDDQIAALDSLGYFDTASKSQATASGGIVLARDGDGCSAQVDNTNTGKVQAARPANLRTDHSYTVEAWVKHTWTAADVASQGAVDTRSRSAASTMDGPYLPFALGYRAVDDASGAHHGKWSLTVSASPDHGGGWIVYSDQDVSDNTWTHIEGVYDATANTAVLYVNGIKQTAAVVRAGSSTDTVSGWNGSGGILLGQDSWAGQTTDQWYGGIAGVRIYSGILTNAETLADKRVDDPGLLYGIRH</sequence>
<feature type="compositionally biased region" description="Low complexity" evidence="3">
    <location>
        <begin position="664"/>
        <end position="678"/>
    </location>
</feature>
<proteinExistence type="predicted"/>
<comment type="caution">
    <text evidence="5">The sequence shown here is derived from an EMBL/GenBank/DDBJ whole genome shotgun (WGS) entry which is preliminary data.</text>
</comment>
<gene>
    <name evidence="5" type="ORF">BJ998_006472</name>
</gene>
<name>A0A7W9KMH4_9PSEU</name>
<dbReference type="Gene3D" id="2.60.120.200">
    <property type="match status" value="3"/>
</dbReference>
<reference evidence="5 6" key="1">
    <citation type="submission" date="2020-08" db="EMBL/GenBank/DDBJ databases">
        <title>Sequencing the genomes of 1000 actinobacteria strains.</title>
        <authorList>
            <person name="Klenk H.-P."/>
        </authorList>
    </citation>
    <scope>NUCLEOTIDE SEQUENCE [LARGE SCALE GENOMIC DNA]</scope>
    <source>
        <strain evidence="5 6">DSM 43851</strain>
    </source>
</reference>
<feature type="domain" description="LamG-like jellyroll fold" evidence="4">
    <location>
        <begin position="824"/>
        <end position="963"/>
    </location>
</feature>
<protein>
    <recommendedName>
        <fullName evidence="4">LamG-like jellyroll fold domain-containing protein</fullName>
    </recommendedName>
</protein>
<evidence type="ECO:0000256" key="1">
    <source>
        <dbReference type="ARBA" id="ARBA00022729"/>
    </source>
</evidence>
<dbReference type="PANTHER" id="PTHR46943:SF1">
    <property type="entry name" value="PENTRAXIN-RELATED PROTEIN PTX3"/>
    <property type="match status" value="1"/>
</dbReference>
<evidence type="ECO:0000259" key="4">
    <source>
        <dbReference type="SMART" id="SM00560"/>
    </source>
</evidence>
<dbReference type="RefSeq" id="WP_184867084.1">
    <property type="nucleotide sequence ID" value="NZ_JACHIR010000001.1"/>
</dbReference>
<evidence type="ECO:0000256" key="3">
    <source>
        <dbReference type="SAM" id="MobiDB-lite"/>
    </source>
</evidence>
<keyword evidence="1" id="KW-0732">Signal</keyword>